<dbReference type="AlphaFoldDB" id="A0A9P3CRY8"/>
<comment type="caution">
    <text evidence="2">The sequence shown here is derived from an EMBL/GenBank/DDBJ whole genome shotgun (WGS) entry which is preliminary data.</text>
</comment>
<sequence length="133" mass="14222">MPPAKWDDARHKQLLLAVIHLSTISTPNWDKVAAAMNEGCTGSAVRQQFNFLKIKAKEEFGEAGDVGNGEETKPKAGAKAGKGLTKKTTGEGTVKSGSKRKADKMAVDDAEGDGGVEGEEESIKRVKEEEDHI</sequence>
<dbReference type="OrthoDB" id="3649715at2759"/>
<gene>
    <name evidence="2" type="ORF">CKM354_001091900</name>
</gene>
<keyword evidence="3" id="KW-1185">Reference proteome</keyword>
<dbReference type="EMBL" id="BOLY01000007">
    <property type="protein sequence ID" value="GIZ47839.1"/>
    <property type="molecule type" value="Genomic_DNA"/>
</dbReference>
<feature type="compositionally biased region" description="Low complexity" evidence="1">
    <location>
        <begin position="75"/>
        <end position="96"/>
    </location>
</feature>
<feature type="compositionally biased region" description="Acidic residues" evidence="1">
    <location>
        <begin position="108"/>
        <end position="120"/>
    </location>
</feature>
<evidence type="ECO:0000313" key="2">
    <source>
        <dbReference type="EMBL" id="GIZ47839.1"/>
    </source>
</evidence>
<accession>A0A9P3CRY8</accession>
<evidence type="ECO:0008006" key="4">
    <source>
        <dbReference type="Google" id="ProtNLM"/>
    </source>
</evidence>
<dbReference type="GeneID" id="68296494"/>
<name>A0A9P3CRY8_9PEZI</name>
<protein>
    <recommendedName>
        <fullName evidence="4">Myb-like domain-containing protein</fullName>
    </recommendedName>
</protein>
<evidence type="ECO:0000256" key="1">
    <source>
        <dbReference type="SAM" id="MobiDB-lite"/>
    </source>
</evidence>
<proteinExistence type="predicted"/>
<reference evidence="2 3" key="1">
    <citation type="submission" date="2021-01" db="EMBL/GenBank/DDBJ databases">
        <title>Cercospora kikuchii MAFF 305040 whole genome shotgun sequence.</title>
        <authorList>
            <person name="Kashiwa T."/>
            <person name="Suzuki T."/>
        </authorList>
    </citation>
    <scope>NUCLEOTIDE SEQUENCE [LARGE SCALE GENOMIC DNA]</scope>
    <source>
        <strain evidence="2 3">MAFF 305040</strain>
    </source>
</reference>
<dbReference type="RefSeq" id="XP_044662326.1">
    <property type="nucleotide sequence ID" value="XM_044806391.1"/>
</dbReference>
<evidence type="ECO:0000313" key="3">
    <source>
        <dbReference type="Proteomes" id="UP000825890"/>
    </source>
</evidence>
<dbReference type="Proteomes" id="UP000825890">
    <property type="component" value="Unassembled WGS sequence"/>
</dbReference>
<feature type="region of interest" description="Disordered" evidence="1">
    <location>
        <begin position="63"/>
        <end position="133"/>
    </location>
</feature>
<feature type="compositionally biased region" description="Basic and acidic residues" evidence="1">
    <location>
        <begin position="121"/>
        <end position="133"/>
    </location>
</feature>
<organism evidence="2 3">
    <name type="scientific">Cercospora kikuchii</name>
    <dbReference type="NCBI Taxonomy" id="84275"/>
    <lineage>
        <taxon>Eukaryota</taxon>
        <taxon>Fungi</taxon>
        <taxon>Dikarya</taxon>
        <taxon>Ascomycota</taxon>
        <taxon>Pezizomycotina</taxon>
        <taxon>Dothideomycetes</taxon>
        <taxon>Dothideomycetidae</taxon>
        <taxon>Mycosphaerellales</taxon>
        <taxon>Mycosphaerellaceae</taxon>
        <taxon>Cercospora</taxon>
    </lineage>
</organism>